<dbReference type="Gene3D" id="2.20.110.10">
    <property type="entry name" value="Histone H3 K4-specific methyltransferase SET7/9 N-terminal domain"/>
    <property type="match status" value="4"/>
</dbReference>
<dbReference type="PANTHER" id="PTHR43215:SF14">
    <property type="entry name" value="RADIAL SPOKE HEAD 1 HOMOLOG"/>
    <property type="match status" value="1"/>
</dbReference>
<sequence>MDKQLQKLTEQTIVEPLTNPLKKWVQDWIKKGAALPKQALDWIKNGIAGLFTKKETSLNDYVHIGRFYIAKRFLILTGLLLLVLAYFLFINPPDALNRFLQRPIVIHLKTPNQQISDTGLAIIYNPEGTMIYSGQLVDGLYDGKGELYDDKGKLIYNGEFKSGTPQGLGKGYRKGVLVYQGGFENGVYAGQGALYNDNQQVVFQGEFKNGKLDGAGQELYTNGASKYEGAFKNGVYNGAGRLFTKDGKLLYDGLFDNGFYGGEGTDYYENGLVQYKGQFLDGRYNGAGSLFDRDGKLVYEGHFRNGHFNGAGTKFSTSGSIVYQGDFLLGVYHGQGELRDASGVTLYKGGFAEGHYHGTGELRSAEDALLYQGQFRAGAYDGIGVLYDKEGLPLYKGYFREGRIYLPGFIGISRSKLEEIMGKPDDDAPKEVEDAVPPPADQKAPEVPPAKDTTLSPQKLAYREMNMAFTLEPAPGHPSKQIVTAVHVYHPQVISIVKEDRNELDSKSAILPKTSTTYTNRTGAIMSDLVDPYLYLYFYQAQQKEPVQLDVTKAEGV</sequence>
<accession>A0A2Z4MLX3</accession>
<feature type="region of interest" description="Disordered" evidence="2">
    <location>
        <begin position="422"/>
        <end position="453"/>
    </location>
</feature>
<dbReference type="SMART" id="SM00698">
    <property type="entry name" value="MORN"/>
    <property type="match status" value="8"/>
</dbReference>
<evidence type="ECO:0000256" key="3">
    <source>
        <dbReference type="SAM" id="Phobius"/>
    </source>
</evidence>
<evidence type="ECO:0000313" key="4">
    <source>
        <dbReference type="EMBL" id="AWX57495.1"/>
    </source>
</evidence>
<keyword evidence="3" id="KW-0472">Membrane</keyword>
<evidence type="ECO:0000313" key="5">
    <source>
        <dbReference type="Proteomes" id="UP000036061"/>
    </source>
</evidence>
<dbReference type="Proteomes" id="UP000036061">
    <property type="component" value="Chromosome"/>
</dbReference>
<evidence type="ECO:0008006" key="6">
    <source>
        <dbReference type="Google" id="ProtNLM"/>
    </source>
</evidence>
<organism evidence="4 5">
    <name type="scientific">Brevibacillus brevis</name>
    <name type="common">Bacillus brevis</name>
    <dbReference type="NCBI Taxonomy" id="1393"/>
    <lineage>
        <taxon>Bacteria</taxon>
        <taxon>Bacillati</taxon>
        <taxon>Bacillota</taxon>
        <taxon>Bacilli</taxon>
        <taxon>Bacillales</taxon>
        <taxon>Paenibacillaceae</taxon>
        <taxon>Brevibacillus</taxon>
    </lineage>
</organism>
<dbReference type="EMBL" id="CP030117">
    <property type="protein sequence ID" value="AWX57495.1"/>
    <property type="molecule type" value="Genomic_DNA"/>
</dbReference>
<dbReference type="Pfam" id="PF02493">
    <property type="entry name" value="MORN"/>
    <property type="match status" value="10"/>
</dbReference>
<keyword evidence="3" id="KW-1133">Transmembrane helix</keyword>
<evidence type="ECO:0000256" key="1">
    <source>
        <dbReference type="ARBA" id="ARBA00022737"/>
    </source>
</evidence>
<dbReference type="RefSeq" id="WP_048034043.1">
    <property type="nucleotide sequence ID" value="NZ_CP030117.1"/>
</dbReference>
<dbReference type="PANTHER" id="PTHR43215">
    <property type="entry name" value="RADIAL SPOKE HEAD 1 HOMOLOG"/>
    <property type="match status" value="1"/>
</dbReference>
<reference evidence="4 5" key="1">
    <citation type="journal article" date="2015" name="Genome Announc.">
        <title>Draft Genome Sequence of Brevibacillus brevis DZQ7, a Plant Growth-Promoting Rhizobacterium with Broad-Spectrum Antimicrobial Activity.</title>
        <authorList>
            <person name="Hou Q."/>
            <person name="Wang C."/>
            <person name="Hou X."/>
            <person name="Xia Z."/>
            <person name="Ye J."/>
            <person name="Liu K."/>
            <person name="Liu H."/>
            <person name="Wang J."/>
            <person name="Guo H."/>
            <person name="Yu X."/>
            <person name="Yang Y."/>
            <person name="Du B."/>
            <person name="Ding Y."/>
        </authorList>
    </citation>
    <scope>NUCLEOTIDE SEQUENCE [LARGE SCALE GENOMIC DNA]</scope>
    <source>
        <strain evidence="4 5">DZQ7</strain>
    </source>
</reference>
<feature type="compositionally biased region" description="Basic and acidic residues" evidence="2">
    <location>
        <begin position="422"/>
        <end position="433"/>
    </location>
</feature>
<gene>
    <name evidence="4" type="ORF">AB432_021745</name>
</gene>
<dbReference type="InterPro" id="IPR003409">
    <property type="entry name" value="MORN"/>
</dbReference>
<protein>
    <recommendedName>
        <fullName evidence="6">Antitoxin component YwqK of the YwqJK toxin-antitoxin module</fullName>
    </recommendedName>
</protein>
<feature type="transmembrane region" description="Helical" evidence="3">
    <location>
        <begin position="73"/>
        <end position="90"/>
    </location>
</feature>
<proteinExistence type="predicted"/>
<keyword evidence="3" id="KW-0812">Transmembrane</keyword>
<name>A0A2Z4MLX3_BREBE</name>
<dbReference type="SUPFAM" id="SSF82185">
    <property type="entry name" value="Histone H3 K4-specific methyltransferase SET7/9 N-terminal domain"/>
    <property type="match status" value="2"/>
</dbReference>
<keyword evidence="1" id="KW-0677">Repeat</keyword>
<evidence type="ECO:0000256" key="2">
    <source>
        <dbReference type="SAM" id="MobiDB-lite"/>
    </source>
</evidence>
<dbReference type="AlphaFoldDB" id="A0A2Z4MLX3"/>